<evidence type="ECO:0000256" key="1">
    <source>
        <dbReference type="SAM" id="Phobius"/>
    </source>
</evidence>
<dbReference type="RefSeq" id="WP_252854907.1">
    <property type="nucleotide sequence ID" value="NZ_JAMXLR010000077.1"/>
</dbReference>
<accession>A0A9X2JI76</accession>
<dbReference type="SUPFAM" id="SSF53474">
    <property type="entry name" value="alpha/beta-Hydrolases"/>
    <property type="match status" value="1"/>
</dbReference>
<dbReference type="InterPro" id="IPR022742">
    <property type="entry name" value="Hydrolase_4"/>
</dbReference>
<sequence>MYAMLGRTWRVVRPLLMAYLIVVLIMTFLETWLVYPAPQLSTGNWQPEGFNHQDVWFDSADGTRLHGWLFEHPSPQHIVLYCHGNGELVAHNVRLMSRLRDELDATVMVFDYRGYGNSVGKPHEAGVVADGIAAQKHLAEQAGVEPDEIVLMGRSLGGGVAAAAAAKLGAKAVVLQSTFACMVDTAAVHYPWLPVRLVMRNRYDSVARLADYDGPVLQSHGTSDEVIPYSQAQLLFKSVKSDRKLWYDVPDGLHNTPQPDDYYPKLREFLDF</sequence>
<keyword evidence="3" id="KW-0378">Hydrolase</keyword>
<dbReference type="EMBL" id="JAMXLR010000077">
    <property type="protein sequence ID" value="MCO6046795.1"/>
    <property type="molecule type" value="Genomic_DNA"/>
</dbReference>
<dbReference type="GO" id="GO:0016787">
    <property type="term" value="F:hydrolase activity"/>
    <property type="evidence" value="ECO:0007669"/>
    <property type="project" value="UniProtKB-KW"/>
</dbReference>
<comment type="caution">
    <text evidence="3">The sequence shown here is derived from an EMBL/GenBank/DDBJ whole genome shotgun (WGS) entry which is preliminary data.</text>
</comment>
<evidence type="ECO:0000313" key="3">
    <source>
        <dbReference type="EMBL" id="MCO6046795.1"/>
    </source>
</evidence>
<dbReference type="PANTHER" id="PTHR12277:SF81">
    <property type="entry name" value="PROTEIN ABHD13"/>
    <property type="match status" value="1"/>
</dbReference>
<name>A0A9X2JI76_9BACT</name>
<protein>
    <submittedName>
        <fullName evidence="3">Alpha/beta hydrolase</fullName>
    </submittedName>
</protein>
<dbReference type="Gene3D" id="3.40.50.1820">
    <property type="entry name" value="alpha/beta hydrolase"/>
    <property type="match status" value="1"/>
</dbReference>
<dbReference type="Proteomes" id="UP001155241">
    <property type="component" value="Unassembled WGS sequence"/>
</dbReference>
<dbReference type="Pfam" id="PF12146">
    <property type="entry name" value="Hydrolase_4"/>
    <property type="match status" value="1"/>
</dbReference>
<keyword evidence="1" id="KW-0472">Membrane</keyword>
<evidence type="ECO:0000259" key="2">
    <source>
        <dbReference type="Pfam" id="PF12146"/>
    </source>
</evidence>
<feature type="transmembrane region" description="Helical" evidence="1">
    <location>
        <begin position="12"/>
        <end position="35"/>
    </location>
</feature>
<feature type="domain" description="Serine aminopeptidase S33" evidence="2">
    <location>
        <begin position="74"/>
        <end position="179"/>
    </location>
</feature>
<evidence type="ECO:0000313" key="4">
    <source>
        <dbReference type="Proteomes" id="UP001155241"/>
    </source>
</evidence>
<gene>
    <name evidence="3" type="ORF">NG895_23095</name>
</gene>
<proteinExistence type="predicted"/>
<reference evidence="3" key="1">
    <citation type="submission" date="2022-06" db="EMBL/GenBank/DDBJ databases">
        <title>Aeoliella straminimaris, a novel planctomycete from sediments.</title>
        <authorList>
            <person name="Vitorino I.R."/>
            <person name="Lage O.M."/>
        </authorList>
    </citation>
    <scope>NUCLEOTIDE SEQUENCE</scope>
    <source>
        <strain evidence="3">ICT_H6.2</strain>
    </source>
</reference>
<dbReference type="AlphaFoldDB" id="A0A9X2JI76"/>
<keyword evidence="1" id="KW-0812">Transmembrane</keyword>
<keyword evidence="4" id="KW-1185">Reference proteome</keyword>
<keyword evidence="1" id="KW-1133">Transmembrane helix</keyword>
<organism evidence="3 4">
    <name type="scientific">Aeoliella straminimaris</name>
    <dbReference type="NCBI Taxonomy" id="2954799"/>
    <lineage>
        <taxon>Bacteria</taxon>
        <taxon>Pseudomonadati</taxon>
        <taxon>Planctomycetota</taxon>
        <taxon>Planctomycetia</taxon>
        <taxon>Pirellulales</taxon>
        <taxon>Lacipirellulaceae</taxon>
        <taxon>Aeoliella</taxon>
    </lineage>
</organism>
<dbReference type="InterPro" id="IPR029058">
    <property type="entry name" value="AB_hydrolase_fold"/>
</dbReference>
<dbReference type="PANTHER" id="PTHR12277">
    <property type="entry name" value="ALPHA/BETA HYDROLASE DOMAIN-CONTAINING PROTEIN"/>
    <property type="match status" value="1"/>
</dbReference>